<dbReference type="SUPFAM" id="SSF52058">
    <property type="entry name" value="L domain-like"/>
    <property type="match status" value="1"/>
</dbReference>
<dbReference type="PANTHER" id="PTHR27000:SF97">
    <property type="entry name" value="RECEPTOR PROTEIN-TYROSINE KINASE CEPR2"/>
    <property type="match status" value="1"/>
</dbReference>
<evidence type="ECO:0000256" key="5">
    <source>
        <dbReference type="ARBA" id="ARBA00022737"/>
    </source>
</evidence>
<dbReference type="InterPro" id="IPR001611">
    <property type="entry name" value="Leu-rich_rpt"/>
</dbReference>
<protein>
    <submittedName>
        <fullName evidence="11">Leucine-rich receptor-like protein kinase family protein</fullName>
    </submittedName>
</protein>
<keyword evidence="5" id="KW-0677">Repeat</keyword>
<dbReference type="InterPro" id="IPR032675">
    <property type="entry name" value="LRR_dom_sf"/>
</dbReference>
<keyword evidence="8 11" id="KW-0675">Receptor</keyword>
<dbReference type="GO" id="GO:0016020">
    <property type="term" value="C:membrane"/>
    <property type="evidence" value="ECO:0007669"/>
    <property type="project" value="UniProtKB-SubCell"/>
</dbReference>
<feature type="transmembrane region" description="Helical" evidence="10">
    <location>
        <begin position="12"/>
        <end position="32"/>
    </location>
</feature>
<keyword evidence="12" id="KW-1185">Reference proteome</keyword>
<evidence type="ECO:0000256" key="7">
    <source>
        <dbReference type="ARBA" id="ARBA00023136"/>
    </source>
</evidence>
<feature type="transmembrane region" description="Helical" evidence="10">
    <location>
        <begin position="52"/>
        <end position="75"/>
    </location>
</feature>
<keyword evidence="2" id="KW-0433">Leucine-rich repeat</keyword>
<keyword evidence="9" id="KW-0325">Glycoprotein</keyword>
<dbReference type="Gene3D" id="3.80.10.10">
    <property type="entry name" value="Ribonuclease Inhibitor"/>
    <property type="match status" value="1"/>
</dbReference>
<dbReference type="Proteomes" id="UP000325081">
    <property type="component" value="Unassembled WGS sequence"/>
</dbReference>
<evidence type="ECO:0000256" key="2">
    <source>
        <dbReference type="ARBA" id="ARBA00022614"/>
    </source>
</evidence>
<evidence type="ECO:0000256" key="8">
    <source>
        <dbReference type="ARBA" id="ARBA00023170"/>
    </source>
</evidence>
<dbReference type="EMBL" id="BKCP01002002">
    <property type="protein sequence ID" value="GER27545.1"/>
    <property type="molecule type" value="Genomic_DNA"/>
</dbReference>
<dbReference type="OrthoDB" id="1748906at2759"/>
<keyword evidence="3 10" id="KW-0812">Transmembrane</keyword>
<evidence type="ECO:0000256" key="10">
    <source>
        <dbReference type="SAM" id="Phobius"/>
    </source>
</evidence>
<keyword evidence="7 10" id="KW-0472">Membrane</keyword>
<gene>
    <name evidence="11" type="ORF">STAS_03259</name>
</gene>
<keyword evidence="11" id="KW-0418">Kinase</keyword>
<dbReference type="Pfam" id="PF13855">
    <property type="entry name" value="LRR_8"/>
    <property type="match status" value="1"/>
</dbReference>
<keyword evidence="6 10" id="KW-1133">Transmembrane helix</keyword>
<keyword evidence="4" id="KW-0732">Signal</keyword>
<evidence type="ECO:0000256" key="1">
    <source>
        <dbReference type="ARBA" id="ARBA00004479"/>
    </source>
</evidence>
<comment type="caution">
    <text evidence="11">The sequence shown here is derived from an EMBL/GenBank/DDBJ whole genome shotgun (WGS) entry which is preliminary data.</text>
</comment>
<evidence type="ECO:0000313" key="12">
    <source>
        <dbReference type="Proteomes" id="UP000325081"/>
    </source>
</evidence>
<accession>A0A5A7P3X5</accession>
<keyword evidence="11" id="KW-0808">Transferase</keyword>
<sequence>MIGGLLLLVYRNHVDEFIGIVFGLLLLVYRNHVDEFIGICFSSFECFEKSDLYGIFEVGLLINGCIFAIELVFVYERPTSTLRCWTKIRPELSQLVDLNLALNVLTGKISSGFSRMTSLNMLNLSRNELTGSIPTDFDKLRLSLVDLSYNHLSGRVLPYFLNVAGDKALFGNQDLSMDENESARRLVNSELGFCGGNNGNKGFFKSKVVIFCTILLALVVLLLGLMLVCYRNLEWAGPGSNPEDEKDNSPNSKGV</sequence>
<organism evidence="11 12">
    <name type="scientific">Striga asiatica</name>
    <name type="common">Asiatic witchweed</name>
    <name type="synonym">Buchnera asiatica</name>
    <dbReference type="NCBI Taxonomy" id="4170"/>
    <lineage>
        <taxon>Eukaryota</taxon>
        <taxon>Viridiplantae</taxon>
        <taxon>Streptophyta</taxon>
        <taxon>Embryophyta</taxon>
        <taxon>Tracheophyta</taxon>
        <taxon>Spermatophyta</taxon>
        <taxon>Magnoliopsida</taxon>
        <taxon>eudicotyledons</taxon>
        <taxon>Gunneridae</taxon>
        <taxon>Pentapetalae</taxon>
        <taxon>asterids</taxon>
        <taxon>lamiids</taxon>
        <taxon>Lamiales</taxon>
        <taxon>Orobanchaceae</taxon>
        <taxon>Buchnereae</taxon>
        <taxon>Striga</taxon>
    </lineage>
</organism>
<reference evidence="12" key="1">
    <citation type="journal article" date="2019" name="Curr. Biol.">
        <title>Genome Sequence of Striga asiatica Provides Insight into the Evolution of Plant Parasitism.</title>
        <authorList>
            <person name="Yoshida S."/>
            <person name="Kim S."/>
            <person name="Wafula E.K."/>
            <person name="Tanskanen J."/>
            <person name="Kim Y.M."/>
            <person name="Honaas L."/>
            <person name="Yang Z."/>
            <person name="Spallek T."/>
            <person name="Conn C.E."/>
            <person name="Ichihashi Y."/>
            <person name="Cheong K."/>
            <person name="Cui S."/>
            <person name="Der J.P."/>
            <person name="Gundlach H."/>
            <person name="Jiao Y."/>
            <person name="Hori C."/>
            <person name="Ishida J.K."/>
            <person name="Kasahara H."/>
            <person name="Kiba T."/>
            <person name="Kim M.S."/>
            <person name="Koo N."/>
            <person name="Laohavisit A."/>
            <person name="Lee Y.H."/>
            <person name="Lumba S."/>
            <person name="McCourt P."/>
            <person name="Mortimer J.C."/>
            <person name="Mutuku J.M."/>
            <person name="Nomura T."/>
            <person name="Sasaki-Sekimoto Y."/>
            <person name="Seto Y."/>
            <person name="Wang Y."/>
            <person name="Wakatake T."/>
            <person name="Sakakibara H."/>
            <person name="Demura T."/>
            <person name="Yamaguchi S."/>
            <person name="Yoneyama K."/>
            <person name="Manabe R.I."/>
            <person name="Nelson D.C."/>
            <person name="Schulman A.H."/>
            <person name="Timko M.P."/>
            <person name="dePamphilis C.W."/>
            <person name="Choi D."/>
            <person name="Shirasu K."/>
        </authorList>
    </citation>
    <scope>NUCLEOTIDE SEQUENCE [LARGE SCALE GENOMIC DNA]</scope>
    <source>
        <strain evidence="12">cv. UVA1</strain>
    </source>
</reference>
<feature type="transmembrane region" description="Helical" evidence="10">
    <location>
        <begin position="208"/>
        <end position="233"/>
    </location>
</feature>
<evidence type="ECO:0000256" key="4">
    <source>
        <dbReference type="ARBA" id="ARBA00022729"/>
    </source>
</evidence>
<evidence type="ECO:0000256" key="9">
    <source>
        <dbReference type="ARBA" id="ARBA00023180"/>
    </source>
</evidence>
<comment type="subcellular location">
    <subcellularLocation>
        <location evidence="1">Membrane</location>
        <topology evidence="1">Single-pass type I membrane protein</topology>
    </subcellularLocation>
</comment>
<name>A0A5A7P3X5_STRAF</name>
<proteinExistence type="predicted"/>
<evidence type="ECO:0000256" key="3">
    <source>
        <dbReference type="ARBA" id="ARBA00022692"/>
    </source>
</evidence>
<dbReference type="PANTHER" id="PTHR27000">
    <property type="entry name" value="LEUCINE-RICH REPEAT RECEPTOR-LIKE PROTEIN KINASE FAMILY PROTEIN-RELATED"/>
    <property type="match status" value="1"/>
</dbReference>
<dbReference type="AlphaFoldDB" id="A0A5A7P3X5"/>
<evidence type="ECO:0000313" key="11">
    <source>
        <dbReference type="EMBL" id="GER27545.1"/>
    </source>
</evidence>
<evidence type="ECO:0000256" key="6">
    <source>
        <dbReference type="ARBA" id="ARBA00022989"/>
    </source>
</evidence>
<dbReference type="GO" id="GO:0016301">
    <property type="term" value="F:kinase activity"/>
    <property type="evidence" value="ECO:0007669"/>
    <property type="project" value="UniProtKB-KW"/>
</dbReference>